<evidence type="ECO:0000256" key="3">
    <source>
        <dbReference type="ARBA" id="ARBA00022448"/>
    </source>
</evidence>
<dbReference type="Gene3D" id="1.20.58.70">
    <property type="match status" value="1"/>
</dbReference>
<dbReference type="GO" id="GO:0000139">
    <property type="term" value="C:Golgi membrane"/>
    <property type="evidence" value="ECO:0007669"/>
    <property type="project" value="UniProtKB-SubCell"/>
</dbReference>
<gene>
    <name evidence="13" type="ORF">niasHT_038306</name>
</gene>
<reference evidence="13 14" key="1">
    <citation type="submission" date="2024-10" db="EMBL/GenBank/DDBJ databases">
        <authorList>
            <person name="Kim D."/>
        </authorList>
    </citation>
    <scope>NUCLEOTIDE SEQUENCE [LARGE SCALE GENOMIC DNA]</scope>
    <source>
        <strain evidence="13">BH-2024</strain>
    </source>
</reference>
<dbReference type="PANTHER" id="PTHR19957">
    <property type="entry name" value="SYNTAXIN"/>
    <property type="match status" value="1"/>
</dbReference>
<keyword evidence="14" id="KW-1185">Reference proteome</keyword>
<dbReference type="PROSITE" id="PS00914">
    <property type="entry name" value="SYNTAXIN"/>
    <property type="match status" value="1"/>
</dbReference>
<evidence type="ECO:0000259" key="12">
    <source>
        <dbReference type="PROSITE" id="PS50192"/>
    </source>
</evidence>
<name>A0ABD2HRN2_9BILA</name>
<keyword evidence="6" id="KW-0653">Protein transport</keyword>
<feature type="domain" description="T-SNARE coiled-coil homology" evidence="12">
    <location>
        <begin position="230"/>
        <end position="292"/>
    </location>
</feature>
<comment type="similarity">
    <text evidence="2">Belongs to the syntaxin family.</text>
</comment>
<accession>A0ABD2HRN2</accession>
<comment type="subcellular location">
    <subcellularLocation>
        <location evidence="1">Golgi apparatus membrane</location>
        <topology evidence="1">Single-pass type IV membrane protein</topology>
    </subcellularLocation>
</comment>
<organism evidence="13 14">
    <name type="scientific">Heterodera trifolii</name>
    <dbReference type="NCBI Taxonomy" id="157864"/>
    <lineage>
        <taxon>Eukaryota</taxon>
        <taxon>Metazoa</taxon>
        <taxon>Ecdysozoa</taxon>
        <taxon>Nematoda</taxon>
        <taxon>Chromadorea</taxon>
        <taxon>Rhabditida</taxon>
        <taxon>Tylenchina</taxon>
        <taxon>Tylenchomorpha</taxon>
        <taxon>Tylenchoidea</taxon>
        <taxon>Heteroderidae</taxon>
        <taxon>Heteroderinae</taxon>
        <taxon>Heterodera</taxon>
    </lineage>
</organism>
<evidence type="ECO:0000256" key="10">
    <source>
        <dbReference type="ARBA" id="ARBA00023136"/>
    </source>
</evidence>
<dbReference type="AlphaFoldDB" id="A0ABD2HRN2"/>
<evidence type="ECO:0000313" key="14">
    <source>
        <dbReference type="Proteomes" id="UP001620626"/>
    </source>
</evidence>
<evidence type="ECO:0000256" key="1">
    <source>
        <dbReference type="ARBA" id="ARBA00004409"/>
    </source>
</evidence>
<evidence type="ECO:0000256" key="6">
    <source>
        <dbReference type="ARBA" id="ARBA00022927"/>
    </source>
</evidence>
<keyword evidence="7 11" id="KW-1133">Transmembrane helix</keyword>
<comment type="caution">
    <text evidence="13">The sequence shown here is derived from an EMBL/GenBank/DDBJ whole genome shotgun (WGS) entry which is preliminary data.</text>
</comment>
<evidence type="ECO:0000256" key="4">
    <source>
        <dbReference type="ARBA" id="ARBA00022692"/>
    </source>
</evidence>
<sequence>MGSLAVQPPSGVTRNLTEVFVFLRNNAQQEHLVEMNSQQRVNLDTDDKMCLIAIDDAKTVAFGGRNPPAWVNVIDEVNYELTRIKARQTALRELQQKQLTDLDFSDDKGASAEAGKVAELTEELTAMFGHSKRLINKLRHNVVASLLLVLNSLMHDFRTSQSAFLRQLDSRTANLDTFVLKSSSNVVPTAASVCDSGSTDDAMTNGTRDADKQQQEELTIDQIQYIMQNEHVSKEREQEVLKISKSILELHSMFKDIASMIIDQGTILDRIDYNVEQSASRITSAFKSVHKADRYQKKNKKMQLIVVLSAFAILLMLLIVLTKF</sequence>
<evidence type="ECO:0000256" key="2">
    <source>
        <dbReference type="ARBA" id="ARBA00009063"/>
    </source>
</evidence>
<evidence type="ECO:0000313" key="13">
    <source>
        <dbReference type="EMBL" id="KAL3068653.1"/>
    </source>
</evidence>
<keyword evidence="8" id="KW-0333">Golgi apparatus</keyword>
<dbReference type="Proteomes" id="UP001620626">
    <property type="component" value="Unassembled WGS sequence"/>
</dbReference>
<evidence type="ECO:0000256" key="11">
    <source>
        <dbReference type="SAM" id="Phobius"/>
    </source>
</evidence>
<proteinExistence type="inferred from homology"/>
<dbReference type="InterPro" id="IPR045242">
    <property type="entry name" value="Syntaxin"/>
</dbReference>
<dbReference type="CDD" id="cd15845">
    <property type="entry name" value="SNARE_syntaxin16"/>
    <property type="match status" value="1"/>
</dbReference>
<dbReference type="PROSITE" id="PS50192">
    <property type="entry name" value="T_SNARE"/>
    <property type="match status" value="1"/>
</dbReference>
<dbReference type="PANTHER" id="PTHR19957:SF83">
    <property type="entry name" value="SYNTAXIN-16"/>
    <property type="match status" value="1"/>
</dbReference>
<dbReference type="SUPFAM" id="SSF47661">
    <property type="entry name" value="t-snare proteins"/>
    <property type="match status" value="1"/>
</dbReference>
<dbReference type="EMBL" id="JBICBT010001407">
    <property type="protein sequence ID" value="KAL3068653.1"/>
    <property type="molecule type" value="Genomic_DNA"/>
</dbReference>
<evidence type="ECO:0000256" key="7">
    <source>
        <dbReference type="ARBA" id="ARBA00022989"/>
    </source>
</evidence>
<protein>
    <recommendedName>
        <fullName evidence="12">t-SNARE coiled-coil homology domain-containing protein</fullName>
    </recommendedName>
</protein>
<keyword evidence="5" id="KW-0532">Neurotransmitter transport</keyword>
<dbReference type="Pfam" id="PF05739">
    <property type="entry name" value="SNARE"/>
    <property type="match status" value="1"/>
</dbReference>
<keyword evidence="3" id="KW-0813">Transport</keyword>
<evidence type="ECO:0000256" key="8">
    <source>
        <dbReference type="ARBA" id="ARBA00023034"/>
    </source>
</evidence>
<dbReference type="GO" id="GO:0015031">
    <property type="term" value="P:protein transport"/>
    <property type="evidence" value="ECO:0007669"/>
    <property type="project" value="UniProtKB-KW"/>
</dbReference>
<keyword evidence="10 11" id="KW-0472">Membrane</keyword>
<dbReference type="InterPro" id="IPR000727">
    <property type="entry name" value="T_SNARE_dom"/>
</dbReference>
<dbReference type="GO" id="GO:0006836">
    <property type="term" value="P:neurotransmitter transport"/>
    <property type="evidence" value="ECO:0007669"/>
    <property type="project" value="UniProtKB-KW"/>
</dbReference>
<dbReference type="SMART" id="SM00397">
    <property type="entry name" value="t_SNARE"/>
    <property type="match status" value="1"/>
</dbReference>
<keyword evidence="9" id="KW-0175">Coiled coil</keyword>
<evidence type="ECO:0000256" key="9">
    <source>
        <dbReference type="ARBA" id="ARBA00023054"/>
    </source>
</evidence>
<feature type="transmembrane region" description="Helical" evidence="11">
    <location>
        <begin position="304"/>
        <end position="322"/>
    </location>
</feature>
<dbReference type="InterPro" id="IPR010989">
    <property type="entry name" value="SNARE"/>
</dbReference>
<dbReference type="InterPro" id="IPR006012">
    <property type="entry name" value="Syntaxin/epimorphin_CS"/>
</dbReference>
<keyword evidence="4 11" id="KW-0812">Transmembrane</keyword>
<evidence type="ECO:0000256" key="5">
    <source>
        <dbReference type="ARBA" id="ARBA00022775"/>
    </source>
</evidence>